<evidence type="ECO:0000256" key="7">
    <source>
        <dbReference type="SAM" id="Phobius"/>
    </source>
</evidence>
<evidence type="ECO:0000256" key="4">
    <source>
        <dbReference type="ARBA" id="ARBA00022840"/>
    </source>
</evidence>
<dbReference type="OrthoDB" id="6111975at2"/>
<evidence type="ECO:0000313" key="10">
    <source>
        <dbReference type="Proteomes" id="UP000319004"/>
    </source>
</evidence>
<dbReference type="EC" id="2.7.11.1" evidence="9"/>
<dbReference type="InterPro" id="IPR017441">
    <property type="entry name" value="Protein_kinase_ATP_BS"/>
</dbReference>
<feature type="region of interest" description="Disordered" evidence="6">
    <location>
        <begin position="431"/>
        <end position="476"/>
    </location>
</feature>
<keyword evidence="1 9" id="KW-0808">Transferase</keyword>
<dbReference type="PROSITE" id="PS00108">
    <property type="entry name" value="PROTEIN_KINASE_ST"/>
    <property type="match status" value="1"/>
</dbReference>
<evidence type="ECO:0000256" key="6">
    <source>
        <dbReference type="SAM" id="MobiDB-lite"/>
    </source>
</evidence>
<dbReference type="CDD" id="cd14014">
    <property type="entry name" value="STKc_PknB_like"/>
    <property type="match status" value="1"/>
</dbReference>
<dbReference type="InterPro" id="IPR011009">
    <property type="entry name" value="Kinase-like_dom_sf"/>
</dbReference>
<feature type="binding site" evidence="5">
    <location>
        <position position="143"/>
    </location>
    <ligand>
        <name>ATP</name>
        <dbReference type="ChEBI" id="CHEBI:30616"/>
    </ligand>
</feature>
<dbReference type="Gene3D" id="3.30.200.20">
    <property type="entry name" value="Phosphorylase Kinase, domain 1"/>
    <property type="match status" value="1"/>
</dbReference>
<proteinExistence type="predicted"/>
<evidence type="ECO:0000259" key="8">
    <source>
        <dbReference type="PROSITE" id="PS50011"/>
    </source>
</evidence>
<evidence type="ECO:0000256" key="3">
    <source>
        <dbReference type="ARBA" id="ARBA00022777"/>
    </source>
</evidence>
<dbReference type="SMART" id="SM00220">
    <property type="entry name" value="S_TKc"/>
    <property type="match status" value="1"/>
</dbReference>
<keyword evidence="4 5" id="KW-0067">ATP-binding</keyword>
<keyword evidence="7" id="KW-0472">Membrane</keyword>
<keyword evidence="3 9" id="KW-0418">Kinase</keyword>
<dbReference type="Gene3D" id="1.10.510.10">
    <property type="entry name" value="Transferase(Phosphotransferase) domain 1"/>
    <property type="match status" value="1"/>
</dbReference>
<organism evidence="9 10">
    <name type="scientific">Stieleria neptunia</name>
    <dbReference type="NCBI Taxonomy" id="2527979"/>
    <lineage>
        <taxon>Bacteria</taxon>
        <taxon>Pseudomonadati</taxon>
        <taxon>Planctomycetota</taxon>
        <taxon>Planctomycetia</taxon>
        <taxon>Pirellulales</taxon>
        <taxon>Pirellulaceae</taxon>
        <taxon>Stieleria</taxon>
    </lineage>
</organism>
<dbReference type="PROSITE" id="PS50011">
    <property type="entry name" value="PROTEIN_KINASE_DOM"/>
    <property type="match status" value="1"/>
</dbReference>
<keyword evidence="7" id="KW-1133">Transmembrane helix</keyword>
<dbReference type="PROSITE" id="PS00107">
    <property type="entry name" value="PROTEIN_KINASE_ATP"/>
    <property type="match status" value="1"/>
</dbReference>
<keyword evidence="10" id="KW-1185">Reference proteome</keyword>
<dbReference type="InterPro" id="IPR008271">
    <property type="entry name" value="Ser/Thr_kinase_AS"/>
</dbReference>
<feature type="compositionally biased region" description="Low complexity" evidence="6">
    <location>
        <begin position="431"/>
        <end position="441"/>
    </location>
</feature>
<dbReference type="GO" id="GO:0004674">
    <property type="term" value="F:protein serine/threonine kinase activity"/>
    <property type="evidence" value="ECO:0007669"/>
    <property type="project" value="UniProtKB-EC"/>
</dbReference>
<dbReference type="SUPFAM" id="SSF56112">
    <property type="entry name" value="Protein kinase-like (PK-like)"/>
    <property type="match status" value="1"/>
</dbReference>
<protein>
    <submittedName>
        <fullName evidence="9">Serine/threonine-protein kinase PrkC</fullName>
        <ecNumber evidence="9">2.7.11.1</ecNumber>
    </submittedName>
</protein>
<evidence type="ECO:0000256" key="1">
    <source>
        <dbReference type="ARBA" id="ARBA00022679"/>
    </source>
</evidence>
<evidence type="ECO:0000313" key="9">
    <source>
        <dbReference type="EMBL" id="QDV46231.1"/>
    </source>
</evidence>
<name>A0A518HZF2_9BACT</name>
<dbReference type="PANTHER" id="PTHR43289">
    <property type="entry name" value="MITOGEN-ACTIVATED PROTEIN KINASE KINASE KINASE 20-RELATED"/>
    <property type="match status" value="1"/>
</dbReference>
<dbReference type="Pfam" id="PF00069">
    <property type="entry name" value="Pkinase"/>
    <property type="match status" value="1"/>
</dbReference>
<dbReference type="RefSeq" id="WP_145390378.1">
    <property type="nucleotide sequence ID" value="NZ_CP037423.1"/>
</dbReference>
<dbReference type="KEGG" id="snep:Enr13x_61400"/>
<gene>
    <name evidence="9" type="primary">prkC_33</name>
    <name evidence="9" type="ORF">Enr13x_61400</name>
</gene>
<reference evidence="9 10" key="1">
    <citation type="submission" date="2019-03" db="EMBL/GenBank/DDBJ databases">
        <title>Deep-cultivation of Planctomycetes and their phenomic and genomic characterization uncovers novel biology.</title>
        <authorList>
            <person name="Wiegand S."/>
            <person name="Jogler M."/>
            <person name="Boedeker C."/>
            <person name="Pinto D."/>
            <person name="Vollmers J."/>
            <person name="Rivas-Marin E."/>
            <person name="Kohn T."/>
            <person name="Peeters S.H."/>
            <person name="Heuer A."/>
            <person name="Rast P."/>
            <person name="Oberbeckmann S."/>
            <person name="Bunk B."/>
            <person name="Jeske O."/>
            <person name="Meyerdierks A."/>
            <person name="Storesund J.E."/>
            <person name="Kallscheuer N."/>
            <person name="Luecker S."/>
            <person name="Lage O.M."/>
            <person name="Pohl T."/>
            <person name="Merkel B.J."/>
            <person name="Hornburger P."/>
            <person name="Mueller R.-W."/>
            <person name="Bruemmer F."/>
            <person name="Labrenz M."/>
            <person name="Spormann A.M."/>
            <person name="Op den Camp H."/>
            <person name="Overmann J."/>
            <person name="Amann R."/>
            <person name="Jetten M.S.M."/>
            <person name="Mascher T."/>
            <person name="Medema M.H."/>
            <person name="Devos D.P."/>
            <person name="Kaster A.-K."/>
            <person name="Ovreas L."/>
            <person name="Rohde M."/>
            <person name="Galperin M.Y."/>
            <person name="Jogler C."/>
        </authorList>
    </citation>
    <scope>NUCLEOTIDE SEQUENCE [LARGE SCALE GENOMIC DNA]</scope>
    <source>
        <strain evidence="9 10">Enr13</strain>
    </source>
</reference>
<evidence type="ECO:0000256" key="2">
    <source>
        <dbReference type="ARBA" id="ARBA00022741"/>
    </source>
</evidence>
<dbReference type="PANTHER" id="PTHR43289:SF6">
    <property type="entry name" value="SERINE_THREONINE-PROTEIN KINASE NEKL-3"/>
    <property type="match status" value="1"/>
</dbReference>
<keyword evidence="2 5" id="KW-0547">Nucleotide-binding</keyword>
<dbReference type="GO" id="GO:0005524">
    <property type="term" value="F:ATP binding"/>
    <property type="evidence" value="ECO:0007669"/>
    <property type="project" value="UniProtKB-UniRule"/>
</dbReference>
<feature type="region of interest" description="Disordered" evidence="6">
    <location>
        <begin position="67"/>
        <end position="87"/>
    </location>
</feature>
<dbReference type="EMBL" id="CP037423">
    <property type="protein sequence ID" value="QDV46231.1"/>
    <property type="molecule type" value="Genomic_DNA"/>
</dbReference>
<keyword evidence="7" id="KW-0812">Transmembrane</keyword>
<feature type="transmembrane region" description="Helical" evidence="7">
    <location>
        <begin position="399"/>
        <end position="420"/>
    </location>
</feature>
<dbReference type="AlphaFoldDB" id="A0A518HZF2"/>
<accession>A0A518HZF2</accession>
<dbReference type="Proteomes" id="UP000319004">
    <property type="component" value="Chromosome"/>
</dbReference>
<feature type="domain" description="Protein kinase" evidence="8">
    <location>
        <begin position="114"/>
        <end position="370"/>
    </location>
</feature>
<dbReference type="InterPro" id="IPR000719">
    <property type="entry name" value="Prot_kinase_dom"/>
</dbReference>
<evidence type="ECO:0000256" key="5">
    <source>
        <dbReference type="PROSITE-ProRule" id="PRU10141"/>
    </source>
</evidence>
<sequence length="512" mass="55038">MVDQANCPDESTWRDWLTGSGNVAVDEQDLLNHLDGCDLCQSVVARLSADDPFFCLSRDALRSTGLTSHDWHDGGAEGLEQSPREPSSPAIVSLVQTLLGPTDDERSLGRLGRFEILGVVGSGGMGIVLKARSIDMDRVVAIKIPQPQYWQSPETLLTLEREARSAAAVVHPNVISIYHVDRYRDVPYLVMPYLAGQSLEQRIRDSGPMPLDETLRIMRQVASALAAAHACGVVHRDVKPANILLHAGTERAVLSDFGLAKVQTDATCTATGTFAGTPIYLSPEQASGCGAGPAGDIYSLGTVLWTMLVGQPPMSGLHTHAIVRRIADAQLPVLSDHCRDLPDWVNRLIEKLHATVPADRPSAEQLTEWIEACQRHLAEGGSAPIPEELSVNDAKPKRIAAIASIFLATILIAGAGWMMFDASGGVSRIAPQPEAPSAAQPLDTTPIEADGAEPLPSEPITPPELVTEAPSNSIADETDIYLEQLQAELDQLNQTTLPRLESELHSLLPDPP</sequence>